<protein>
    <submittedName>
        <fullName evidence="1">Uncharacterized protein</fullName>
    </submittedName>
</protein>
<name>A0AAV1XZ72_LUPLU</name>
<keyword evidence="2" id="KW-1185">Reference proteome</keyword>
<dbReference type="AlphaFoldDB" id="A0AAV1XZ72"/>
<organism evidence="1 2">
    <name type="scientific">Lupinus luteus</name>
    <name type="common">European yellow lupine</name>
    <dbReference type="NCBI Taxonomy" id="3873"/>
    <lineage>
        <taxon>Eukaryota</taxon>
        <taxon>Viridiplantae</taxon>
        <taxon>Streptophyta</taxon>
        <taxon>Embryophyta</taxon>
        <taxon>Tracheophyta</taxon>
        <taxon>Spermatophyta</taxon>
        <taxon>Magnoliopsida</taxon>
        <taxon>eudicotyledons</taxon>
        <taxon>Gunneridae</taxon>
        <taxon>Pentapetalae</taxon>
        <taxon>rosids</taxon>
        <taxon>fabids</taxon>
        <taxon>Fabales</taxon>
        <taxon>Fabaceae</taxon>
        <taxon>Papilionoideae</taxon>
        <taxon>50 kb inversion clade</taxon>
        <taxon>genistoids sensu lato</taxon>
        <taxon>core genistoids</taxon>
        <taxon>Genisteae</taxon>
        <taxon>Lupinus</taxon>
    </lineage>
</organism>
<evidence type="ECO:0000313" key="2">
    <source>
        <dbReference type="Proteomes" id="UP001497480"/>
    </source>
</evidence>
<comment type="caution">
    <text evidence="1">The sequence shown here is derived from an EMBL/GenBank/DDBJ whole genome shotgun (WGS) entry which is preliminary data.</text>
</comment>
<sequence length="105" mass="11926">MGATFFSIGKWVIKEMSLAKHIYSASKQIRVAVSQASREVSKKGPTYVDGNCTYFPRKDFVDFGSIDRPKLEHHVRRMKHDCGIQIFLSCTTCLVDLDREKGGRV</sequence>
<gene>
    <name evidence="1" type="ORF">LLUT_LOCUS27293</name>
</gene>
<dbReference type="Proteomes" id="UP001497480">
    <property type="component" value="Unassembled WGS sequence"/>
</dbReference>
<dbReference type="EMBL" id="CAXHTB010000019">
    <property type="protein sequence ID" value="CAL0326233.1"/>
    <property type="molecule type" value="Genomic_DNA"/>
</dbReference>
<proteinExistence type="predicted"/>
<reference evidence="1 2" key="1">
    <citation type="submission" date="2024-03" db="EMBL/GenBank/DDBJ databases">
        <authorList>
            <person name="Martinez-Hernandez J."/>
        </authorList>
    </citation>
    <scope>NUCLEOTIDE SEQUENCE [LARGE SCALE GENOMIC DNA]</scope>
</reference>
<accession>A0AAV1XZ72</accession>
<evidence type="ECO:0000313" key="1">
    <source>
        <dbReference type="EMBL" id="CAL0326233.1"/>
    </source>
</evidence>